<reference evidence="1" key="1">
    <citation type="submission" date="2022-02" db="EMBL/GenBank/DDBJ databases">
        <title>Plant Genome Project.</title>
        <authorList>
            <person name="Zhang R.-G."/>
        </authorList>
    </citation>
    <scope>NUCLEOTIDE SEQUENCE</scope>
    <source>
        <strain evidence="1">AT1</strain>
    </source>
</reference>
<dbReference type="Proteomes" id="UP001062846">
    <property type="component" value="Chromosome 8"/>
</dbReference>
<comment type="caution">
    <text evidence="1">The sequence shown here is derived from an EMBL/GenBank/DDBJ whole genome shotgun (WGS) entry which is preliminary data.</text>
</comment>
<evidence type="ECO:0000313" key="1">
    <source>
        <dbReference type="EMBL" id="KAI8542935.1"/>
    </source>
</evidence>
<dbReference type="EMBL" id="CM046395">
    <property type="protein sequence ID" value="KAI8542935.1"/>
    <property type="molecule type" value="Genomic_DNA"/>
</dbReference>
<accession>A0ACC0MPS0</accession>
<organism evidence="1 2">
    <name type="scientific">Rhododendron molle</name>
    <name type="common">Chinese azalea</name>
    <name type="synonym">Azalea mollis</name>
    <dbReference type="NCBI Taxonomy" id="49168"/>
    <lineage>
        <taxon>Eukaryota</taxon>
        <taxon>Viridiplantae</taxon>
        <taxon>Streptophyta</taxon>
        <taxon>Embryophyta</taxon>
        <taxon>Tracheophyta</taxon>
        <taxon>Spermatophyta</taxon>
        <taxon>Magnoliopsida</taxon>
        <taxon>eudicotyledons</taxon>
        <taxon>Gunneridae</taxon>
        <taxon>Pentapetalae</taxon>
        <taxon>asterids</taxon>
        <taxon>Ericales</taxon>
        <taxon>Ericaceae</taxon>
        <taxon>Ericoideae</taxon>
        <taxon>Rhodoreae</taxon>
        <taxon>Rhododendron</taxon>
    </lineage>
</organism>
<protein>
    <submittedName>
        <fullName evidence="1">Uncharacterized protein</fullName>
    </submittedName>
</protein>
<keyword evidence="2" id="KW-1185">Reference proteome</keyword>
<name>A0ACC0MPS0_RHOML</name>
<sequence>MAEHGGNSSDGDVIDRPEDMGGPMEVEVGDQWPMETVADAGVVAKGGGDGSRDQQQEVGGGDECRATKAEPHAIEEARAVEPSVEPVGSGIVAEGSPVVGGSSAGVGGSGAIGDDIGPIEPITKYDIAEHLPDEALAKLLEDNLIIGKIVLRAKEERARAIAASEAAKRAKRE</sequence>
<evidence type="ECO:0000313" key="2">
    <source>
        <dbReference type="Proteomes" id="UP001062846"/>
    </source>
</evidence>
<gene>
    <name evidence="1" type="ORF">RHMOL_Rhmol08G0178500</name>
</gene>
<proteinExistence type="predicted"/>